<organism evidence="2 3">
    <name type="scientific">Legionella sainthelensi</name>
    <dbReference type="NCBI Taxonomy" id="28087"/>
    <lineage>
        <taxon>Bacteria</taxon>
        <taxon>Pseudomonadati</taxon>
        <taxon>Pseudomonadota</taxon>
        <taxon>Gammaproteobacteria</taxon>
        <taxon>Legionellales</taxon>
        <taxon>Legionellaceae</taxon>
        <taxon>Legionella</taxon>
    </lineage>
</organism>
<evidence type="ECO:0000313" key="2">
    <source>
        <dbReference type="EMBL" id="AUH74234.1"/>
    </source>
</evidence>
<dbReference type="InterPro" id="IPR014117">
    <property type="entry name" value="TraC-F-type"/>
</dbReference>
<dbReference type="InterPro" id="IPR027417">
    <property type="entry name" value="P-loop_NTPase"/>
</dbReference>
<dbReference type="InterPro" id="IPR043964">
    <property type="entry name" value="P-loop_TraG"/>
</dbReference>
<gene>
    <name evidence="2" type="primary">traC</name>
    <name evidence="2" type="ORF">CAB17_20030</name>
</gene>
<dbReference type="EMBL" id="CP025493">
    <property type="protein sequence ID" value="AUH74234.1"/>
    <property type="molecule type" value="Genomic_DNA"/>
</dbReference>
<evidence type="ECO:0000313" key="3">
    <source>
        <dbReference type="Proteomes" id="UP000234343"/>
    </source>
</evidence>
<dbReference type="Pfam" id="PF19044">
    <property type="entry name" value="P-loop_TraG"/>
    <property type="match status" value="1"/>
</dbReference>
<dbReference type="InterPro" id="IPR053155">
    <property type="entry name" value="F-pilin_assembly_TraC"/>
</dbReference>
<dbReference type="RefSeq" id="WP_101901886.1">
    <property type="nucleotide sequence ID" value="NZ_CP025493.2"/>
</dbReference>
<dbReference type="AlphaFoldDB" id="A0A2H5FRR5"/>
<accession>A0A2H5FRR5</accession>
<dbReference type="PANTHER" id="PTHR38467:SF1">
    <property type="entry name" value="CONJUGATIVE TRANSFER: ASSEMBLY"/>
    <property type="match status" value="1"/>
</dbReference>
<reference evidence="2 3" key="1">
    <citation type="submission" date="2017-12" db="EMBL/GenBank/DDBJ databases">
        <title>Legionella sainthelensi LA01-117, whole genome sequence of a clinical isolate from New Zealand.</title>
        <authorList>
            <person name="Cree S.L."/>
            <person name="Slow S."/>
            <person name="Kennedy M.A."/>
            <person name="Murdoch D.R."/>
            <person name="Biggs P.J."/>
            <person name="Anderson T."/>
        </authorList>
    </citation>
    <scope>NUCLEOTIDE SEQUENCE [LARGE SCALE GENOMIC DNA]</scope>
    <source>
        <strain evidence="2 3">LA01-117</strain>
        <plasmid evidence="3">pLA01-117_113k</plasmid>
    </source>
</reference>
<dbReference type="Proteomes" id="UP000234343">
    <property type="component" value="Plasmid pLA01-117_113k"/>
</dbReference>
<keyword evidence="2" id="KW-0614">Plasmid</keyword>
<geneLocation type="plasmid" evidence="3">
    <name>pLA01-117_113k</name>
</geneLocation>
<dbReference type="Pfam" id="PF11130">
    <property type="entry name" value="TraC_F_IV"/>
    <property type="match status" value="1"/>
</dbReference>
<feature type="domain" description="TraG P-loop" evidence="1">
    <location>
        <begin position="470"/>
        <end position="750"/>
    </location>
</feature>
<dbReference type="Gene3D" id="1.10.8.730">
    <property type="match status" value="1"/>
</dbReference>
<proteinExistence type="predicted"/>
<dbReference type="KEGG" id="lsh:CAB17_20030"/>
<protein>
    <submittedName>
        <fullName evidence="2">Type IV secretion system protein TraC</fullName>
    </submittedName>
</protein>
<dbReference type="Gene3D" id="3.40.50.300">
    <property type="entry name" value="P-loop containing nucleotide triphosphate hydrolases"/>
    <property type="match status" value="1"/>
</dbReference>
<dbReference type="InterPro" id="IPR025955">
    <property type="entry name" value="TraC/Conjuga_ATPase"/>
</dbReference>
<dbReference type="SUPFAM" id="SSF52540">
    <property type="entry name" value="P-loop containing nucleoside triphosphate hydrolases"/>
    <property type="match status" value="1"/>
</dbReference>
<dbReference type="PANTHER" id="PTHR38467">
    <property type="match status" value="1"/>
</dbReference>
<sequence length="860" mass="97253">MFAALKKYVQVFRNSIDDYLVDGEESSSQNTLNVGDHQYPLFCKELPYQYYDEESHLFINRWNSGLLYRITPLTGANEKIAEQLDSILRTKVSDEFTLQLILVKHNQVGHELDAFSKQFMNRDFEQLSVMGKSLRSFYGEAAVHGFKTNTNVNPRITQTECYVVVDKVKGKNEDEVKACFAQFRIAFEASLMSAKIGFRTCNAEELLRLLHFYLAHEPDNIYPKISSYDPNKLIQHQVVGRDFDVEVAKEGLLFKGVNNQGKAFETVASVMTIDGLPGEYHLWDNINNSANIFNPEQSIPCNHIISVTYLVDEQNKAQGRANRKTSDLDKKAKGDYALHVAGTEKKAREWRHFRDDLASGKTRSCKMLYNVVLFSRRAEYARDVEAARTCFSYNGIKLALSRRMQTPYFLATLPFLFTNHLQKGFQLPTMMWPISSWNATQYMPLLSDWSGTGSGILLPTLRNQFSCIDPFSGKLGTNYNISVTGTSGGGKSFFIQMLMLNVLFNGGDLFIVDVGGSYKKLCHALGGVYLEYSNLAMNPFTHVTNIGKEIQHILSLFQLLACAKDGASDDDRGTLREAILQAFSEHQQTTLIDHVQSKLLELHQNDREKYPTGKILAKNLDPYCTHSEHGTVFNAPSKLAPDARIIVVDLKEIEDDEHIRAPVLLSILSQFQGRMFNSDRSRQKMCIIDEAWSLFSGDQIAVNFINRGFRTGRRHNASFVTITQGIDDYYAFPEARAAWENSAIKLIFLQDGDSLVKHQQEHNTFSDFEFKLLSGFPKAKDAGFSQVLVRADGISSFHRLFVDPFTKVLLSSDGRDYQAVMNYIEQGYSYIHAAMLVANKYYDLSKNVLVEGGLADAASL</sequence>
<evidence type="ECO:0000259" key="1">
    <source>
        <dbReference type="Pfam" id="PF19044"/>
    </source>
</evidence>
<name>A0A2H5FRR5_9GAMM</name>
<keyword evidence="3" id="KW-1185">Reference proteome</keyword>
<dbReference type="NCBIfam" id="TIGR02746">
    <property type="entry name" value="TraC-F-type"/>
    <property type="match status" value="1"/>
</dbReference>